<comment type="caution">
    <text evidence="5">The sequence shown here is derived from an EMBL/GenBank/DDBJ whole genome shotgun (WGS) entry which is preliminary data.</text>
</comment>
<dbReference type="Gene3D" id="3.50.50.60">
    <property type="entry name" value="FAD/NAD(P)-binding domain"/>
    <property type="match status" value="2"/>
</dbReference>
<keyword evidence="2" id="KW-0560">Oxidoreductase</keyword>
<proteinExistence type="predicted"/>
<dbReference type="Proteomes" id="UP001183222">
    <property type="component" value="Unassembled WGS sequence"/>
</dbReference>
<dbReference type="InterPro" id="IPR050097">
    <property type="entry name" value="Ferredoxin-NADP_redctase_2"/>
</dbReference>
<dbReference type="PRINTS" id="PR00469">
    <property type="entry name" value="PNDRDTASEII"/>
</dbReference>
<protein>
    <submittedName>
        <fullName evidence="5">NAD(P)/FAD-dependent oxidoreductase</fullName>
    </submittedName>
</protein>
<dbReference type="SUPFAM" id="SSF51905">
    <property type="entry name" value="FAD/NAD(P)-binding domain"/>
    <property type="match status" value="1"/>
</dbReference>
<evidence type="ECO:0000256" key="3">
    <source>
        <dbReference type="ARBA" id="ARBA00048132"/>
    </source>
</evidence>
<dbReference type="EMBL" id="JAVREI010000014">
    <property type="protein sequence ID" value="MDT0277605.1"/>
    <property type="molecule type" value="Genomic_DNA"/>
</dbReference>
<dbReference type="PANTHER" id="PTHR48105">
    <property type="entry name" value="THIOREDOXIN REDUCTASE 1-RELATED-RELATED"/>
    <property type="match status" value="1"/>
</dbReference>
<name>A0ABU2KBN7_9ACTN</name>
<evidence type="ECO:0000313" key="6">
    <source>
        <dbReference type="Proteomes" id="UP001183222"/>
    </source>
</evidence>
<sequence length="316" mass="32950">MDERYDVVVIGGGAAGLSGALTLARARRSVLVVDAGDPRNAPAGHVHNYLGREGTPPAELYAIGRGEVESYGGTIRSGRVVSVRREEDGGFRLVLDGGEDVRARRVLLAAGLTDDLPDVPGVAERWGGAVLHCPYCHGWEVRDRAVGILSTGPLGAYAANLWRQWTDDVVLFVHTGGEPTEEELEQLEARGVRIVRGEVAGLEGGADVRLADGELVARDAVVVAPRFVANAELVADLGAVPVPMEMHGAVMGTYLPADPTGRTDVPGVWVAGNAGDLSAQVIVAAAQGLKAGAMINADLIQEDTARAMSGTRSVAA</sequence>
<evidence type="ECO:0000313" key="5">
    <source>
        <dbReference type="EMBL" id="MDT0277605.1"/>
    </source>
</evidence>
<keyword evidence="6" id="KW-1185">Reference proteome</keyword>
<feature type="domain" description="FAD/NAD(P)-binding" evidence="4">
    <location>
        <begin position="5"/>
        <end position="288"/>
    </location>
</feature>
<dbReference type="Pfam" id="PF07992">
    <property type="entry name" value="Pyr_redox_2"/>
    <property type="match status" value="1"/>
</dbReference>
<dbReference type="InterPro" id="IPR036188">
    <property type="entry name" value="FAD/NAD-bd_sf"/>
</dbReference>
<comment type="catalytic activity">
    <reaction evidence="3">
        <text>[thioredoxin]-dithiol + NADP(+) = [thioredoxin]-disulfide + NADPH + H(+)</text>
        <dbReference type="Rhea" id="RHEA:20345"/>
        <dbReference type="Rhea" id="RHEA-COMP:10698"/>
        <dbReference type="Rhea" id="RHEA-COMP:10700"/>
        <dbReference type="ChEBI" id="CHEBI:15378"/>
        <dbReference type="ChEBI" id="CHEBI:29950"/>
        <dbReference type="ChEBI" id="CHEBI:50058"/>
        <dbReference type="ChEBI" id="CHEBI:57783"/>
        <dbReference type="ChEBI" id="CHEBI:58349"/>
        <dbReference type="EC" id="1.8.1.9"/>
    </reaction>
</comment>
<dbReference type="RefSeq" id="WP_311346412.1">
    <property type="nucleotide sequence ID" value="NZ_JAVREI010000014.1"/>
</dbReference>
<evidence type="ECO:0000256" key="2">
    <source>
        <dbReference type="ARBA" id="ARBA00023002"/>
    </source>
</evidence>
<evidence type="ECO:0000256" key="1">
    <source>
        <dbReference type="ARBA" id="ARBA00022630"/>
    </source>
</evidence>
<dbReference type="PRINTS" id="PR00368">
    <property type="entry name" value="FADPNR"/>
</dbReference>
<accession>A0ABU2KBN7</accession>
<organism evidence="5 6">
    <name type="scientific">Blastococcus goldschmidtiae</name>
    <dbReference type="NCBI Taxonomy" id="3075546"/>
    <lineage>
        <taxon>Bacteria</taxon>
        <taxon>Bacillati</taxon>
        <taxon>Actinomycetota</taxon>
        <taxon>Actinomycetes</taxon>
        <taxon>Geodermatophilales</taxon>
        <taxon>Geodermatophilaceae</taxon>
        <taxon>Blastococcus</taxon>
    </lineage>
</organism>
<dbReference type="InterPro" id="IPR023753">
    <property type="entry name" value="FAD/NAD-binding_dom"/>
</dbReference>
<gene>
    <name evidence="5" type="ORF">RM425_17025</name>
</gene>
<keyword evidence="1" id="KW-0285">Flavoprotein</keyword>
<reference evidence="6" key="1">
    <citation type="submission" date="2023-07" db="EMBL/GenBank/DDBJ databases">
        <title>30 novel species of actinomycetes from the DSMZ collection.</title>
        <authorList>
            <person name="Nouioui I."/>
        </authorList>
    </citation>
    <scope>NUCLEOTIDE SEQUENCE [LARGE SCALE GENOMIC DNA]</scope>
    <source>
        <strain evidence="6">DSM 46792</strain>
    </source>
</reference>
<evidence type="ECO:0000259" key="4">
    <source>
        <dbReference type="Pfam" id="PF07992"/>
    </source>
</evidence>